<dbReference type="Pfam" id="PF17783">
    <property type="entry name" value="WHD_CvfB"/>
    <property type="match status" value="1"/>
</dbReference>
<dbReference type="InterPro" id="IPR039566">
    <property type="entry name" value="CvfB_S1_st"/>
</dbReference>
<dbReference type="Pfam" id="PF13509">
    <property type="entry name" value="S1_2"/>
    <property type="match status" value="1"/>
</dbReference>
<dbReference type="Gene3D" id="2.40.50.140">
    <property type="entry name" value="Nucleic acid-binding proteins"/>
    <property type="match status" value="1"/>
</dbReference>
<dbReference type="PIRSF" id="PIRSF012524">
    <property type="entry name" value="YitL_S1"/>
    <property type="match status" value="1"/>
</dbReference>
<dbReference type="EMBL" id="FQWL01000001">
    <property type="protein sequence ID" value="SHG34664.1"/>
    <property type="molecule type" value="Genomic_DNA"/>
</dbReference>
<dbReference type="InterPro" id="IPR036388">
    <property type="entry name" value="WH-like_DNA-bd_sf"/>
</dbReference>
<dbReference type="Gene3D" id="1.10.10.10">
    <property type="entry name" value="Winged helix-like DNA-binding domain superfamily/Winged helix DNA-binding domain"/>
    <property type="match status" value="1"/>
</dbReference>
<dbReference type="InterPro" id="IPR014464">
    <property type="entry name" value="CvfB_fam"/>
</dbReference>
<proteinExistence type="inferred from homology"/>
<dbReference type="OrthoDB" id="9801597at2"/>
<dbReference type="RefSeq" id="WP_073176903.1">
    <property type="nucleotide sequence ID" value="NZ_FQWL01000001.1"/>
</dbReference>
<comment type="similarity">
    <text evidence="1">Belongs to the CvfB family.</text>
</comment>
<accession>A0A1M5J263</accession>
<dbReference type="InterPro" id="IPR012340">
    <property type="entry name" value="NA-bd_OB-fold"/>
</dbReference>
<dbReference type="STRING" id="570519.SAMN04488116_1078"/>
<evidence type="ECO:0000259" key="3">
    <source>
        <dbReference type="Pfam" id="PF17783"/>
    </source>
</evidence>
<protein>
    <recommendedName>
        <fullName evidence="6">S1 motif domain-containing protein</fullName>
    </recommendedName>
</protein>
<dbReference type="Proteomes" id="UP000184532">
    <property type="component" value="Unassembled WGS sequence"/>
</dbReference>
<name>A0A1M5J263_9FLAO</name>
<evidence type="ECO:0000313" key="5">
    <source>
        <dbReference type="Proteomes" id="UP000184532"/>
    </source>
</evidence>
<dbReference type="AlphaFoldDB" id="A0A1M5J263"/>
<dbReference type="PANTHER" id="PTHR37296">
    <property type="entry name" value="CONSERVED VIRULENCE FACTOR B"/>
    <property type="match status" value="1"/>
</dbReference>
<evidence type="ECO:0000313" key="4">
    <source>
        <dbReference type="EMBL" id="SHG34664.1"/>
    </source>
</evidence>
<dbReference type="PANTHER" id="PTHR37296:SF1">
    <property type="entry name" value="CONSERVED VIRULENCE FACTOR B"/>
    <property type="match status" value="1"/>
</dbReference>
<evidence type="ECO:0008006" key="6">
    <source>
        <dbReference type="Google" id="ProtNLM"/>
    </source>
</evidence>
<evidence type="ECO:0000259" key="2">
    <source>
        <dbReference type="Pfam" id="PF13509"/>
    </source>
</evidence>
<reference evidence="5" key="1">
    <citation type="submission" date="2016-11" db="EMBL/GenBank/DDBJ databases">
        <authorList>
            <person name="Varghese N."/>
            <person name="Submissions S."/>
        </authorList>
    </citation>
    <scope>NUCLEOTIDE SEQUENCE [LARGE SCALE GENOMIC DNA]</scope>
    <source>
        <strain evidence="5">DSM 22638</strain>
    </source>
</reference>
<evidence type="ECO:0000256" key="1">
    <source>
        <dbReference type="PIRNR" id="PIRNR012524"/>
    </source>
</evidence>
<dbReference type="InterPro" id="IPR040764">
    <property type="entry name" value="CvfB_WH"/>
</dbReference>
<feature type="domain" description="Conserved virulence factor B-like winged helix" evidence="3">
    <location>
        <begin position="220"/>
        <end position="275"/>
    </location>
</feature>
<feature type="domain" description="Conserved virulence factor B first S1" evidence="2">
    <location>
        <begin position="4"/>
        <end position="63"/>
    </location>
</feature>
<gene>
    <name evidence="4" type="ORF">SAMN04488116_1078</name>
</gene>
<keyword evidence="5" id="KW-1185">Reference proteome</keyword>
<organism evidence="4 5">
    <name type="scientific">Flagellimonas flava</name>
    <dbReference type="NCBI Taxonomy" id="570519"/>
    <lineage>
        <taxon>Bacteria</taxon>
        <taxon>Pseudomonadati</taxon>
        <taxon>Bacteroidota</taxon>
        <taxon>Flavobacteriia</taxon>
        <taxon>Flavobacteriales</taxon>
        <taxon>Flavobacteriaceae</taxon>
        <taxon>Flagellimonas</taxon>
    </lineage>
</organism>
<sequence length="279" mass="31830">MIELGNYNTLKVLRGTSIGLFLGDGEGTEVLLPNKYVPEDFQIDMDMKVFCYLDNNERPIATTLEPYLIRNGYGFLKVVQVGSYGAFLDWGLEKHLLVPFREQATRMEEGKSYVVHCYLDQETYRLTGSSRLKRFLNNEGFDLPVNTEVDLLVGRKTPLGWEVIINDQYKGLVFENDVYKPITVGNRLKGYIKTVRSDLKVDVSLQPIGAKMLEPTANGILEKLREHNGFLGLHDKSDPEEIKRTLHLSKKAFKKAIGTLYKERKISIKEDGIYLLEST</sequence>